<dbReference type="Proteomes" id="UP000199017">
    <property type="component" value="Unassembled WGS sequence"/>
</dbReference>
<evidence type="ECO:0000313" key="2">
    <source>
        <dbReference type="Proteomes" id="UP000199017"/>
    </source>
</evidence>
<proteinExistence type="predicted"/>
<dbReference type="InterPro" id="IPR011322">
    <property type="entry name" value="N-reg_PII-like_a/b"/>
</dbReference>
<evidence type="ECO:0000313" key="1">
    <source>
        <dbReference type="EMBL" id="SDI53910.1"/>
    </source>
</evidence>
<reference evidence="1 2" key="1">
    <citation type="submission" date="2016-10" db="EMBL/GenBank/DDBJ databases">
        <authorList>
            <person name="de Groot N.N."/>
        </authorList>
    </citation>
    <scope>NUCLEOTIDE SEQUENCE [LARGE SCALE GENOMIC DNA]</scope>
    <source>
        <strain evidence="2">P4B,CCM 7963,CECT 7998,DSM 25260,IBRC-M 10614,KCTC 13821</strain>
    </source>
</reference>
<dbReference type="InterPro" id="IPR015867">
    <property type="entry name" value="N-reg_PII/ATP_PRibTrfase_C"/>
</dbReference>
<dbReference type="Gene3D" id="3.30.70.120">
    <property type="match status" value="1"/>
</dbReference>
<dbReference type="Pfam" id="PF06153">
    <property type="entry name" value="CdAMP_rec"/>
    <property type="match status" value="1"/>
</dbReference>
<dbReference type="PANTHER" id="PTHR38456:SF1">
    <property type="entry name" value="CYCLIC DI-AMP RECEPTOR A"/>
    <property type="match status" value="1"/>
</dbReference>
<dbReference type="EMBL" id="FNDU01000008">
    <property type="protein sequence ID" value="SDI53910.1"/>
    <property type="molecule type" value="Genomic_DNA"/>
</dbReference>
<accession>A0A1G8LFD1</accession>
<name>A0A1G8LFD1_9BACI</name>
<dbReference type="SUPFAM" id="SSF54913">
    <property type="entry name" value="GlnB-like"/>
    <property type="match status" value="1"/>
</dbReference>
<dbReference type="InterPro" id="IPR010375">
    <property type="entry name" value="CdAMP_rec"/>
</dbReference>
<dbReference type="PANTHER" id="PTHR38456">
    <property type="entry name" value="CYCLIC DI-AMP RECEPTOR A"/>
    <property type="match status" value="1"/>
</dbReference>
<sequence>MKLMVCIVNDFYTTEVEKQMQKKGYQMTELSSSGGFLKKGNTTFLFGVHSEKIEQLKQDLKEVCISYEKKKRKRSETSNRYTSFILAAEDAMLFAKSSS</sequence>
<dbReference type="STRING" id="930129.SAMN05216352_108253"/>
<keyword evidence="2" id="KW-1185">Reference proteome</keyword>
<dbReference type="OrthoDB" id="9794275at2"/>
<protein>
    <submittedName>
        <fullName evidence="1">Uncharacterized protein YaaQ</fullName>
    </submittedName>
</protein>
<organism evidence="1 2">
    <name type="scientific">Alteribacillus bidgolensis</name>
    <dbReference type="NCBI Taxonomy" id="930129"/>
    <lineage>
        <taxon>Bacteria</taxon>
        <taxon>Bacillati</taxon>
        <taxon>Bacillota</taxon>
        <taxon>Bacilli</taxon>
        <taxon>Bacillales</taxon>
        <taxon>Bacillaceae</taxon>
        <taxon>Alteribacillus</taxon>
    </lineage>
</organism>
<dbReference type="AlphaFoldDB" id="A0A1G8LFD1"/>
<dbReference type="RefSeq" id="WP_091586233.1">
    <property type="nucleotide sequence ID" value="NZ_FNDU01000008.1"/>
</dbReference>
<gene>
    <name evidence="1" type="ORF">SAMN05216352_108253</name>
</gene>